<dbReference type="NCBIfam" id="TIGR03150">
    <property type="entry name" value="fabF"/>
    <property type="match status" value="1"/>
</dbReference>
<evidence type="ECO:0000256" key="1">
    <source>
        <dbReference type="ARBA" id="ARBA00005194"/>
    </source>
</evidence>
<comment type="caution">
    <text evidence="15">The sequence shown here is derived from an EMBL/GenBank/DDBJ whole genome shotgun (WGS) entry which is preliminary data.</text>
</comment>
<sequence>MNPTVPAAMNTPSLAPPYPLGYRRVVVTGIGMITPLGMNVETSWRNLLDGHSGVRPIDRFDAAHLPCRIAGLLPHGNRASGGFDPSDWADSKELKKMDDFIVYALAAAHEAIHDAGWLPQDIEQRDRTGVMVGAGIGGLPGIEATARVLERTSARRISPFFIPSTLINLAGGHIAIQYGFRGPAHAAVTACASGAHAIGDAARMIALDDADVMIAGGTEATVCELGIGGFCAARALSTAFNDTPERASRPWDVDRDGFVMGEGSGILVLEEYEHARRRGAHIHAEIVGYGMSGDAYHIVSPPEDGNGAARAMQAALRRADVGPDRIDYLNAHATSTMAGDLAEIAAIKSVFGEHATTGAMSISSTKSSMGHLLGAAGSVEAILSILALRDQVAPPTRNLDTASDACAGLDLTAKVPRQRRIDYALSNSFGFGGTNASLVFRRLPEQDIATTA</sequence>
<proteinExistence type="inferred from homology"/>
<dbReference type="EC" id="2.3.1.179" evidence="3 11"/>
<evidence type="ECO:0000256" key="2">
    <source>
        <dbReference type="ARBA" id="ARBA00008467"/>
    </source>
</evidence>
<accession>A0A3S0IT96</accession>
<dbReference type="PIRSF" id="PIRSF000447">
    <property type="entry name" value="KAS_II"/>
    <property type="match status" value="1"/>
</dbReference>
<evidence type="ECO:0000256" key="6">
    <source>
        <dbReference type="ARBA" id="ARBA00022679"/>
    </source>
</evidence>
<dbReference type="Pfam" id="PF00109">
    <property type="entry name" value="ketoacyl-synt"/>
    <property type="match status" value="1"/>
</dbReference>
<dbReference type="PROSITE" id="PS52004">
    <property type="entry name" value="KS3_2"/>
    <property type="match status" value="1"/>
</dbReference>
<evidence type="ECO:0000256" key="13">
    <source>
        <dbReference type="RuleBase" id="RU003694"/>
    </source>
</evidence>
<comment type="catalytic activity">
    <reaction evidence="11">
        <text>a fatty acyl-[ACP] + malonyl-[ACP] + H(+) = a 3-oxoacyl-[ACP] + holo-[ACP] + CO2</text>
        <dbReference type="Rhea" id="RHEA:22836"/>
        <dbReference type="Rhea" id="RHEA-COMP:9623"/>
        <dbReference type="Rhea" id="RHEA-COMP:9685"/>
        <dbReference type="Rhea" id="RHEA-COMP:9916"/>
        <dbReference type="Rhea" id="RHEA-COMP:14125"/>
        <dbReference type="ChEBI" id="CHEBI:15378"/>
        <dbReference type="ChEBI" id="CHEBI:16526"/>
        <dbReference type="ChEBI" id="CHEBI:64479"/>
        <dbReference type="ChEBI" id="CHEBI:78449"/>
        <dbReference type="ChEBI" id="CHEBI:78776"/>
        <dbReference type="ChEBI" id="CHEBI:138651"/>
    </reaction>
</comment>
<dbReference type="PANTHER" id="PTHR11712">
    <property type="entry name" value="POLYKETIDE SYNTHASE-RELATED"/>
    <property type="match status" value="1"/>
</dbReference>
<dbReference type="InterPro" id="IPR016039">
    <property type="entry name" value="Thiolase-like"/>
</dbReference>
<evidence type="ECO:0000313" key="15">
    <source>
        <dbReference type="EMBL" id="RTQ85926.1"/>
    </source>
</evidence>
<reference evidence="15 16" key="1">
    <citation type="submission" date="2018-12" db="EMBL/GenBank/DDBJ databases">
        <authorList>
            <person name="Kartti S."/>
            <person name="Manni A."/>
            <person name="Chemao El Fihri M.W."/>
            <person name="Laamarti M."/>
            <person name="Temsamani L."/>
            <person name="El Jamali J.E."/>
            <person name="Ouadghiri M."/>
            <person name="Ibrahimi A."/>
            <person name="Filati-Maltouf A."/>
        </authorList>
    </citation>
    <scope>NUCLEOTIDE SEQUENCE [LARGE SCALE GENOMIC DNA]</scope>
    <source>
        <strain evidence="15 16">MDMC339</strain>
    </source>
</reference>
<dbReference type="NCBIfam" id="NF005589">
    <property type="entry name" value="PRK07314.1"/>
    <property type="match status" value="1"/>
</dbReference>
<comment type="function">
    <text evidence="11">Involved in the type II fatty acid elongation cycle. Catalyzes the elongation of a wide range of acyl-ACP by the addition of two carbons from malonyl-ACP to an acyl acceptor. Can efficiently catalyze the conversion of palmitoleoyl-ACP (cis-hexadec-9-enoyl-ACP) to cis-vaccenoyl-ACP (cis-octadec-11-enoyl-ACP), an essential step in the thermal regulation of fatty acid composition.</text>
</comment>
<dbReference type="InterPro" id="IPR020841">
    <property type="entry name" value="PKS_Beta-ketoAc_synthase_dom"/>
</dbReference>
<dbReference type="UniPathway" id="UPA00094"/>
<dbReference type="GO" id="GO:0004315">
    <property type="term" value="F:3-oxoacyl-[acyl-carrier-protein] synthase activity"/>
    <property type="evidence" value="ECO:0007669"/>
    <property type="project" value="UniProtKB-UniRule"/>
</dbReference>
<evidence type="ECO:0000256" key="12">
    <source>
        <dbReference type="PIRSR" id="PIRSR000447-1"/>
    </source>
</evidence>
<gene>
    <name evidence="15" type="primary">fabF</name>
    <name evidence="15" type="ORF">EKL94_19665</name>
</gene>
<keyword evidence="6 11" id="KW-0808">Transferase</keyword>
<dbReference type="FunFam" id="3.40.47.10:FF:000009">
    <property type="entry name" value="3-oxoacyl-[acyl-carrier-protein] synthase 2"/>
    <property type="match status" value="1"/>
</dbReference>
<keyword evidence="8" id="KW-0443">Lipid metabolism</keyword>
<feature type="domain" description="Ketosynthase family 3 (KS3)" evidence="14">
    <location>
        <begin position="22"/>
        <end position="442"/>
    </location>
</feature>
<dbReference type="GO" id="GO:0006633">
    <property type="term" value="P:fatty acid biosynthetic process"/>
    <property type="evidence" value="ECO:0007669"/>
    <property type="project" value="UniProtKB-UniRule"/>
</dbReference>
<comment type="similarity">
    <text evidence="2 11 13">Belongs to the thiolase-like superfamily. Beta-ketoacyl-ACP synthases family.</text>
</comment>
<dbReference type="InterPro" id="IPR014031">
    <property type="entry name" value="Ketoacyl_synth_C"/>
</dbReference>
<dbReference type="Proteomes" id="UP000271705">
    <property type="component" value="Unassembled WGS sequence"/>
</dbReference>
<dbReference type="InterPro" id="IPR018201">
    <property type="entry name" value="Ketoacyl_synth_AS"/>
</dbReference>
<evidence type="ECO:0000256" key="10">
    <source>
        <dbReference type="ARBA" id="ARBA00023315"/>
    </source>
</evidence>
<comment type="pathway">
    <text evidence="1 11">Lipid metabolism; fatty acid biosynthesis.</text>
</comment>
<evidence type="ECO:0000256" key="5">
    <source>
        <dbReference type="ARBA" id="ARBA00022516"/>
    </source>
</evidence>
<evidence type="ECO:0000256" key="7">
    <source>
        <dbReference type="ARBA" id="ARBA00022832"/>
    </source>
</evidence>
<dbReference type="NCBIfam" id="NF004970">
    <property type="entry name" value="PRK06333.1"/>
    <property type="match status" value="1"/>
</dbReference>
<dbReference type="PROSITE" id="PS00606">
    <property type="entry name" value="KS3_1"/>
    <property type="match status" value="1"/>
</dbReference>
<evidence type="ECO:0000256" key="8">
    <source>
        <dbReference type="ARBA" id="ARBA00023098"/>
    </source>
</evidence>
<dbReference type="InterPro" id="IPR017568">
    <property type="entry name" value="3-oxoacyl-ACP_synth-2"/>
</dbReference>
<dbReference type="EMBL" id="RXLZ01000078">
    <property type="protein sequence ID" value="RTQ85926.1"/>
    <property type="molecule type" value="Genomic_DNA"/>
</dbReference>
<organism evidence="15 16">
    <name type="scientific">Stenotrophomonas maltophilia</name>
    <name type="common">Pseudomonas maltophilia</name>
    <name type="synonym">Xanthomonas maltophilia</name>
    <dbReference type="NCBI Taxonomy" id="40324"/>
    <lineage>
        <taxon>Bacteria</taxon>
        <taxon>Pseudomonadati</taxon>
        <taxon>Pseudomonadota</taxon>
        <taxon>Gammaproteobacteria</taxon>
        <taxon>Lysobacterales</taxon>
        <taxon>Lysobacteraceae</taxon>
        <taxon>Stenotrophomonas</taxon>
        <taxon>Stenotrophomonas maltophilia group</taxon>
    </lineage>
</organism>
<evidence type="ECO:0000259" key="14">
    <source>
        <dbReference type="PROSITE" id="PS52004"/>
    </source>
</evidence>
<dbReference type="Gene3D" id="3.40.47.10">
    <property type="match status" value="1"/>
</dbReference>
<comment type="catalytic activity">
    <reaction evidence="11">
        <text>(9Z)-hexadecenoyl-[ACP] + malonyl-[ACP] + H(+) = 3-oxo-(11Z)-octadecenoyl-[ACP] + holo-[ACP] + CO2</text>
        <dbReference type="Rhea" id="RHEA:55040"/>
        <dbReference type="Rhea" id="RHEA-COMP:9623"/>
        <dbReference type="Rhea" id="RHEA-COMP:9685"/>
        <dbReference type="Rhea" id="RHEA-COMP:10800"/>
        <dbReference type="Rhea" id="RHEA-COMP:14074"/>
        <dbReference type="ChEBI" id="CHEBI:15378"/>
        <dbReference type="ChEBI" id="CHEBI:16526"/>
        <dbReference type="ChEBI" id="CHEBI:64479"/>
        <dbReference type="ChEBI" id="CHEBI:78449"/>
        <dbReference type="ChEBI" id="CHEBI:83989"/>
        <dbReference type="ChEBI" id="CHEBI:138538"/>
        <dbReference type="EC" id="2.3.1.179"/>
    </reaction>
</comment>
<keyword evidence="7" id="KW-0276">Fatty acid metabolism</keyword>
<dbReference type="PANTHER" id="PTHR11712:SF336">
    <property type="entry name" value="3-OXOACYL-[ACYL-CARRIER-PROTEIN] SYNTHASE, MITOCHONDRIAL"/>
    <property type="match status" value="1"/>
</dbReference>
<name>A0A3S0IT96_STEMA</name>
<evidence type="ECO:0000256" key="3">
    <source>
        <dbReference type="ARBA" id="ARBA00012356"/>
    </source>
</evidence>
<dbReference type="AlphaFoldDB" id="A0A3S0IT96"/>
<dbReference type="Pfam" id="PF02801">
    <property type="entry name" value="Ketoacyl-synt_C"/>
    <property type="match status" value="1"/>
</dbReference>
<protein>
    <recommendedName>
        <fullName evidence="4 11">3-oxoacyl-[acyl-carrier-protein] synthase 2</fullName>
        <ecNumber evidence="3 11">2.3.1.179</ecNumber>
    </recommendedName>
</protein>
<evidence type="ECO:0000313" key="16">
    <source>
        <dbReference type="Proteomes" id="UP000271705"/>
    </source>
</evidence>
<evidence type="ECO:0000256" key="9">
    <source>
        <dbReference type="ARBA" id="ARBA00023160"/>
    </source>
</evidence>
<dbReference type="CDD" id="cd00834">
    <property type="entry name" value="KAS_I_II"/>
    <property type="match status" value="1"/>
</dbReference>
<dbReference type="InterPro" id="IPR014030">
    <property type="entry name" value="Ketoacyl_synth_N"/>
</dbReference>
<dbReference type="InterPro" id="IPR000794">
    <property type="entry name" value="Beta-ketoacyl_synthase"/>
</dbReference>
<keyword evidence="10 11" id="KW-0012">Acyltransferase</keyword>
<feature type="active site" description="For beta-ketoacyl synthase activity" evidence="12">
    <location>
        <position position="191"/>
    </location>
</feature>
<evidence type="ECO:0000256" key="11">
    <source>
        <dbReference type="PIRNR" id="PIRNR000447"/>
    </source>
</evidence>
<dbReference type="SMART" id="SM00825">
    <property type="entry name" value="PKS_KS"/>
    <property type="match status" value="1"/>
</dbReference>
<keyword evidence="9 11" id="KW-0275">Fatty acid biosynthesis</keyword>
<keyword evidence="5 11" id="KW-0444">Lipid biosynthesis</keyword>
<dbReference type="SUPFAM" id="SSF53901">
    <property type="entry name" value="Thiolase-like"/>
    <property type="match status" value="2"/>
</dbReference>
<evidence type="ECO:0000256" key="4">
    <source>
        <dbReference type="ARBA" id="ARBA00014657"/>
    </source>
</evidence>